<dbReference type="Proteomes" id="UP000476837">
    <property type="component" value="Unassembled WGS sequence"/>
</dbReference>
<comment type="caution">
    <text evidence="2">The sequence shown here is derived from an EMBL/GenBank/DDBJ whole genome shotgun (WGS) entry which is preliminary data.</text>
</comment>
<proteinExistence type="predicted"/>
<dbReference type="RefSeq" id="WP_149168240.1">
    <property type="nucleotide sequence ID" value="NZ_QOKV01000044.1"/>
</dbReference>
<protein>
    <submittedName>
        <fullName evidence="2">Uncharacterized protein</fullName>
    </submittedName>
</protein>
<feature type="compositionally biased region" description="Basic and acidic residues" evidence="1">
    <location>
        <begin position="52"/>
        <end position="66"/>
    </location>
</feature>
<dbReference type="EMBL" id="QOKV01000044">
    <property type="protein sequence ID" value="KAA0676523.1"/>
    <property type="molecule type" value="Genomic_DNA"/>
</dbReference>
<sequence length="66" mass="6760">MGEINAVLGEDRSLDPEAQAMIDGAGDASDVLAALALATYREKGGETPTAGKSEKPKKTKGKKAEA</sequence>
<feature type="region of interest" description="Disordered" evidence="1">
    <location>
        <begin position="41"/>
        <end position="66"/>
    </location>
</feature>
<reference evidence="2 3" key="1">
    <citation type="submission" date="2018-07" db="EMBL/GenBank/DDBJ databases">
        <title>Genome sequence of Roseomonas fauriae ATCC 49958.</title>
        <authorList>
            <person name="Sant'Anna F.H."/>
            <person name="Baldani J.I."/>
            <person name="Zilli J.E."/>
            <person name="Reis V.M."/>
            <person name="Hartmann A."/>
            <person name="Cruz L."/>
            <person name="de Souza E.M."/>
            <person name="de Oliveira Pedrosa F."/>
            <person name="Passaglia L.M.P."/>
        </authorList>
    </citation>
    <scope>NUCLEOTIDE SEQUENCE [LARGE SCALE GENOMIC DNA]</scope>
    <source>
        <strain evidence="2 3">ATCC 49958</strain>
    </source>
</reference>
<evidence type="ECO:0000313" key="2">
    <source>
        <dbReference type="EMBL" id="KAA0676523.1"/>
    </source>
</evidence>
<accession>A0A6L3AR43</accession>
<organism evidence="2 3">
    <name type="scientific">Azospirillum brasilense</name>
    <dbReference type="NCBI Taxonomy" id="192"/>
    <lineage>
        <taxon>Bacteria</taxon>
        <taxon>Pseudomonadati</taxon>
        <taxon>Pseudomonadota</taxon>
        <taxon>Alphaproteobacteria</taxon>
        <taxon>Rhodospirillales</taxon>
        <taxon>Azospirillaceae</taxon>
        <taxon>Azospirillum</taxon>
    </lineage>
</organism>
<gene>
    <name evidence="2" type="ORF">DS837_30660</name>
</gene>
<evidence type="ECO:0000256" key="1">
    <source>
        <dbReference type="SAM" id="MobiDB-lite"/>
    </source>
</evidence>
<name>A0A6L3AR43_AZOBR</name>
<dbReference type="AlphaFoldDB" id="A0A6L3AR43"/>
<evidence type="ECO:0000313" key="3">
    <source>
        <dbReference type="Proteomes" id="UP000476837"/>
    </source>
</evidence>